<organism evidence="13 14">
    <name type="scientific">Sistotremastrum niveocremeum HHB9708</name>
    <dbReference type="NCBI Taxonomy" id="1314777"/>
    <lineage>
        <taxon>Eukaryota</taxon>
        <taxon>Fungi</taxon>
        <taxon>Dikarya</taxon>
        <taxon>Basidiomycota</taxon>
        <taxon>Agaricomycotina</taxon>
        <taxon>Agaricomycetes</taxon>
        <taxon>Sistotremastrales</taxon>
        <taxon>Sistotremastraceae</taxon>
        <taxon>Sertulicium</taxon>
        <taxon>Sertulicium niveocremeum</taxon>
    </lineage>
</organism>
<evidence type="ECO:0000256" key="4">
    <source>
        <dbReference type="ARBA" id="ARBA00022723"/>
    </source>
</evidence>
<reference evidence="13 14" key="1">
    <citation type="journal article" date="2016" name="Mol. Biol. Evol.">
        <title>Comparative Genomics of Early-Diverging Mushroom-Forming Fungi Provides Insights into the Origins of Lignocellulose Decay Capabilities.</title>
        <authorList>
            <person name="Nagy L.G."/>
            <person name="Riley R."/>
            <person name="Tritt A."/>
            <person name="Adam C."/>
            <person name="Daum C."/>
            <person name="Floudas D."/>
            <person name="Sun H."/>
            <person name="Yadav J.S."/>
            <person name="Pangilinan J."/>
            <person name="Larsson K.H."/>
            <person name="Matsuura K."/>
            <person name="Barry K."/>
            <person name="Labutti K."/>
            <person name="Kuo R."/>
            <person name="Ohm R.A."/>
            <person name="Bhattacharya S.S."/>
            <person name="Shirouzu T."/>
            <person name="Yoshinaga Y."/>
            <person name="Martin F.M."/>
            <person name="Grigoriev I.V."/>
            <person name="Hibbett D.S."/>
        </authorList>
    </citation>
    <scope>NUCLEOTIDE SEQUENCE [LARGE SCALE GENOMIC DNA]</scope>
    <source>
        <strain evidence="13 14">HHB9708</strain>
    </source>
</reference>
<dbReference type="PANTHER" id="PTHR13172">
    <property type="entry name" value="MITOCHONDRIAL IMPORT INNER MEMBRANE TRANSLOCASE SUBUNIT TIM9B"/>
    <property type="match status" value="1"/>
</dbReference>
<evidence type="ECO:0000313" key="14">
    <source>
        <dbReference type="Proteomes" id="UP000076722"/>
    </source>
</evidence>
<dbReference type="Proteomes" id="UP000076722">
    <property type="component" value="Unassembled WGS sequence"/>
</dbReference>
<gene>
    <name evidence="13" type="ORF">SISNIDRAFT_474840</name>
</gene>
<comment type="subunit">
    <text evidence="11">Heterohexamer.</text>
</comment>
<evidence type="ECO:0000256" key="6">
    <source>
        <dbReference type="ARBA" id="ARBA00022833"/>
    </source>
</evidence>
<keyword evidence="11" id="KW-0143">Chaperone</keyword>
<evidence type="ECO:0000256" key="5">
    <source>
        <dbReference type="ARBA" id="ARBA00022792"/>
    </source>
</evidence>
<comment type="function">
    <text evidence="11">Mitochondrial intermembrane chaperone that participates in the import and insertion of some multi-pass transmembrane proteins into the mitochondrial inner membrane. Also required for the transfer of beta-barrel precursors from the TOM complex to the sorting and assembly machinery (SAM complex) of the outer membrane. Acts as a chaperone-like protein that protects the hydrophobic precursors from aggregation and guide them through the mitochondrial intermembrane space.</text>
</comment>
<evidence type="ECO:0000259" key="12">
    <source>
        <dbReference type="Pfam" id="PF02953"/>
    </source>
</evidence>
<keyword evidence="8 11" id="KW-0811">Translocation</keyword>
<dbReference type="SUPFAM" id="SSF144122">
    <property type="entry name" value="Tim10-like"/>
    <property type="match status" value="1"/>
</dbReference>
<dbReference type="GO" id="GO:0046872">
    <property type="term" value="F:metal ion binding"/>
    <property type="evidence" value="ECO:0007669"/>
    <property type="project" value="UniProtKB-KW"/>
</dbReference>
<evidence type="ECO:0000256" key="7">
    <source>
        <dbReference type="ARBA" id="ARBA00022927"/>
    </source>
</evidence>
<protein>
    <recommendedName>
        <fullName evidence="11">Mitochondrial import inner membrane translocase subunit</fullName>
    </recommendedName>
</protein>
<dbReference type="InterPro" id="IPR035427">
    <property type="entry name" value="Tim10-like_dom_sf"/>
</dbReference>
<evidence type="ECO:0000256" key="10">
    <source>
        <dbReference type="ARBA" id="ARBA00023157"/>
    </source>
</evidence>
<evidence type="ECO:0000256" key="9">
    <source>
        <dbReference type="ARBA" id="ARBA00023128"/>
    </source>
</evidence>
<comment type="domain">
    <text evidence="11">The twin CX3C motif contains 4 conserved Cys residues that form 2 disulfide bonds in the mitochondrial intermembrane space.</text>
</comment>
<evidence type="ECO:0000256" key="1">
    <source>
        <dbReference type="ARBA" id="ARBA00004137"/>
    </source>
</evidence>
<dbReference type="Gene3D" id="1.10.287.810">
    <property type="entry name" value="Mitochondrial import inner membrane translocase subunit tim13 like domains"/>
    <property type="match status" value="1"/>
</dbReference>
<dbReference type="STRING" id="1314777.A0A164T5U4"/>
<keyword evidence="7 11" id="KW-0653">Protein transport</keyword>
<keyword evidence="5 11" id="KW-0999">Mitochondrion inner membrane</keyword>
<dbReference type="InterPro" id="IPR004217">
    <property type="entry name" value="Tim10-like"/>
</dbReference>
<dbReference type="AlphaFoldDB" id="A0A164T5U4"/>
<feature type="domain" description="Tim10-like" evidence="12">
    <location>
        <begin position="34"/>
        <end position="89"/>
    </location>
</feature>
<name>A0A164T5U4_9AGAM</name>
<dbReference type="InterPro" id="IPR050673">
    <property type="entry name" value="Mito_inner_translocase_sub"/>
</dbReference>
<proteinExistence type="inferred from homology"/>
<evidence type="ECO:0000313" key="13">
    <source>
        <dbReference type="EMBL" id="KZS92105.1"/>
    </source>
</evidence>
<evidence type="ECO:0000256" key="3">
    <source>
        <dbReference type="ARBA" id="ARBA00022448"/>
    </source>
</evidence>
<keyword evidence="3 11" id="KW-0813">Transport</keyword>
<keyword evidence="10 11" id="KW-1015">Disulfide bond</keyword>
<dbReference type="GO" id="GO:0015031">
    <property type="term" value="P:protein transport"/>
    <property type="evidence" value="ECO:0007669"/>
    <property type="project" value="UniProtKB-KW"/>
</dbReference>
<keyword evidence="5 11" id="KW-0472">Membrane</keyword>
<comment type="subcellular location">
    <subcellularLocation>
        <location evidence="1 11">Mitochondrion inner membrane</location>
        <topology evidence="1 11">Peripheral membrane protein</topology>
        <orientation evidence="1 11">Intermembrane side</orientation>
    </subcellularLocation>
</comment>
<evidence type="ECO:0000256" key="8">
    <source>
        <dbReference type="ARBA" id="ARBA00023010"/>
    </source>
</evidence>
<keyword evidence="9 11" id="KW-0496">Mitochondrion</keyword>
<dbReference type="OrthoDB" id="1551503at2759"/>
<dbReference type="EMBL" id="KV419411">
    <property type="protein sequence ID" value="KZS92105.1"/>
    <property type="molecule type" value="Genomic_DNA"/>
</dbReference>
<sequence>MDFSKLNAAEQAHMTKYIEKKQASTGPLLPDALMHDFMNLYAGLVERCFTSCCSDFTSKALSGKEETCVMNCADKFLKHTERVGARFAEHNGACLTLLFA</sequence>
<evidence type="ECO:0000256" key="11">
    <source>
        <dbReference type="RuleBase" id="RU367043"/>
    </source>
</evidence>
<evidence type="ECO:0000256" key="2">
    <source>
        <dbReference type="ARBA" id="ARBA00006720"/>
    </source>
</evidence>
<keyword evidence="14" id="KW-1185">Reference proteome</keyword>
<accession>A0A164T5U4</accession>
<dbReference type="Pfam" id="PF02953">
    <property type="entry name" value="zf-Tim10_DDP"/>
    <property type="match status" value="1"/>
</dbReference>
<dbReference type="GO" id="GO:0005743">
    <property type="term" value="C:mitochondrial inner membrane"/>
    <property type="evidence" value="ECO:0007669"/>
    <property type="project" value="UniProtKB-SubCell"/>
</dbReference>
<keyword evidence="4" id="KW-0479">Metal-binding</keyword>
<keyword evidence="6" id="KW-0862">Zinc</keyword>
<comment type="similarity">
    <text evidence="2 11">Belongs to the small Tim family.</text>
</comment>